<proteinExistence type="predicted"/>
<dbReference type="EMBL" id="CM039428">
    <property type="protein sequence ID" value="KAI4351969.1"/>
    <property type="molecule type" value="Genomic_DNA"/>
</dbReference>
<protein>
    <submittedName>
        <fullName evidence="1">Uncharacterized protein</fullName>
    </submittedName>
</protein>
<organism evidence="1 2">
    <name type="scientific">Bauhinia variegata</name>
    <name type="common">Purple orchid tree</name>
    <name type="synonym">Phanera variegata</name>
    <dbReference type="NCBI Taxonomy" id="167791"/>
    <lineage>
        <taxon>Eukaryota</taxon>
        <taxon>Viridiplantae</taxon>
        <taxon>Streptophyta</taxon>
        <taxon>Embryophyta</taxon>
        <taxon>Tracheophyta</taxon>
        <taxon>Spermatophyta</taxon>
        <taxon>Magnoliopsida</taxon>
        <taxon>eudicotyledons</taxon>
        <taxon>Gunneridae</taxon>
        <taxon>Pentapetalae</taxon>
        <taxon>rosids</taxon>
        <taxon>fabids</taxon>
        <taxon>Fabales</taxon>
        <taxon>Fabaceae</taxon>
        <taxon>Cercidoideae</taxon>
        <taxon>Cercideae</taxon>
        <taxon>Bauhiniinae</taxon>
        <taxon>Bauhinia</taxon>
    </lineage>
</organism>
<accession>A0ACB9PVC2</accession>
<reference evidence="1 2" key="1">
    <citation type="journal article" date="2022" name="DNA Res.">
        <title>Chromosomal-level genome assembly of the orchid tree Bauhinia variegata (Leguminosae; Cercidoideae) supports the allotetraploid origin hypothesis of Bauhinia.</title>
        <authorList>
            <person name="Zhong Y."/>
            <person name="Chen Y."/>
            <person name="Zheng D."/>
            <person name="Pang J."/>
            <person name="Liu Y."/>
            <person name="Luo S."/>
            <person name="Meng S."/>
            <person name="Qian L."/>
            <person name="Wei D."/>
            <person name="Dai S."/>
            <person name="Zhou R."/>
        </authorList>
    </citation>
    <scope>NUCLEOTIDE SEQUENCE [LARGE SCALE GENOMIC DNA]</scope>
    <source>
        <strain evidence="1">BV-YZ2020</strain>
    </source>
</reference>
<name>A0ACB9PVC2_BAUVA</name>
<dbReference type="Proteomes" id="UP000828941">
    <property type="component" value="Chromosome 3"/>
</dbReference>
<evidence type="ECO:0000313" key="1">
    <source>
        <dbReference type="EMBL" id="KAI4351969.1"/>
    </source>
</evidence>
<sequence>MHDLIQDLGRDIARKESPFDLGKRRRLWHYEDVLRVLKNNTKFEHLTLMNLSNCDSITKLPDVSTTPNLTKVLANDCPNLTEIHDSVGFLDKLVILSAEGCPKLNKLPNGMRSTCLDSLNLGKCSSIQQFPDMSAKMGKISKIDIEGTAIQKFPTSIENLVGVEELVLKSCTVLEDIPINTDMFQNLQELNVEGCPQLRKILGKSLVDRLPNLNRLILRNCGLEDEDLELILRNFVKLKWLVLSENNFVTIPACIEDLANLALLHLENCKKLEKISVVPPYLEYIDARNCISLTPKSSNVLLQQAFHEVEYIDIVVFKKRIPKWFDLCREGGSVSFWVCRKFPAIAVFFLLEGQNETNNTLICDFHLLINGFQVYQTEREFLVDHVHLFDLRILLIGREWQGLNEHLKHGWNHVQISCTVKNTTQLGTVKCCGIHLYKERMNIHDVSFINPDLHGSNLAYEDMDDALDIYDEVEDEEDDDDVDNIFSLVLAKYFHKEEMAELMQNARSKKNKRADENVDEENGNDDLELEEPSTSINHQIPESNETETKSKEKAVLVYNSTAEEMQVNKPNKQILGSSSLVTSIQENEKPLELRRKGKSKEDFNVVQAQASVSTASASTDRNAMLIESTHNCCDKANRSQIQVPEKRTKEEFSQIDDNMEAFYASIEAESSALSLPQNSLNTRPSEETQIKLQYLQDLILKKFSLLLHPGRSGHLKNVLEFLLTLSPKDGIPLRMRSAMLQLSTSFSQWSLDYNDASLKLESATATVSNVGKLQEGLETNIKEFREAETFENMASSQLAILEARKRELEEQIKAIKAEIADFKSARDDAVQRKRKLYENGRIIQSEKDNLRNKVPRLRAEQEWARITKANIESEWSKLVQQFIESYTYGDLI</sequence>
<evidence type="ECO:0000313" key="2">
    <source>
        <dbReference type="Proteomes" id="UP000828941"/>
    </source>
</evidence>
<keyword evidence="2" id="KW-1185">Reference proteome</keyword>
<gene>
    <name evidence="1" type="ORF">L6164_006267</name>
</gene>
<comment type="caution">
    <text evidence="1">The sequence shown here is derived from an EMBL/GenBank/DDBJ whole genome shotgun (WGS) entry which is preliminary data.</text>
</comment>